<evidence type="ECO:0000256" key="17">
    <source>
        <dbReference type="ARBA" id="ARBA00036250"/>
    </source>
</evidence>
<evidence type="ECO:0000256" key="18">
    <source>
        <dbReference type="ARBA" id="ARBA00038227"/>
    </source>
</evidence>
<evidence type="ECO:0000256" key="11">
    <source>
        <dbReference type="ARBA" id="ARBA00022954"/>
    </source>
</evidence>
<evidence type="ECO:0000256" key="9">
    <source>
        <dbReference type="ARBA" id="ARBA00022753"/>
    </source>
</evidence>
<evidence type="ECO:0000256" key="14">
    <source>
        <dbReference type="ARBA" id="ARBA00023157"/>
    </source>
</evidence>
<dbReference type="GO" id="GO:0016324">
    <property type="term" value="C:apical plasma membrane"/>
    <property type="evidence" value="ECO:0007669"/>
    <property type="project" value="UniProtKB-SubCell"/>
</dbReference>
<keyword evidence="10" id="KW-0769">Symport</keyword>
<evidence type="ECO:0000256" key="13">
    <source>
        <dbReference type="ARBA" id="ARBA00023136"/>
    </source>
</evidence>
<evidence type="ECO:0000256" key="3">
    <source>
        <dbReference type="ARBA" id="ARBA00004496"/>
    </source>
</evidence>
<evidence type="ECO:0000256" key="20">
    <source>
        <dbReference type="ARBA" id="ARBA00042514"/>
    </source>
</evidence>
<dbReference type="RefSeq" id="XP_003968530.2">
    <property type="nucleotide sequence ID" value="XM_003968481.2"/>
</dbReference>
<keyword evidence="6" id="KW-1003">Cell membrane</keyword>
<comment type="catalytic activity">
    <reaction evidence="16">
        <text>(6S)-5-methyl-5,6,7,8-tetrahydrofolate(in) + H(+)(in) = (6S)-5-methyl-5,6,7,8-tetrahydrofolate(out) + H(+)(out)</text>
        <dbReference type="Rhea" id="RHEA:70167"/>
        <dbReference type="ChEBI" id="CHEBI:15378"/>
        <dbReference type="ChEBI" id="CHEBI:18608"/>
    </reaction>
</comment>
<evidence type="ECO:0000256" key="10">
    <source>
        <dbReference type="ARBA" id="ARBA00022847"/>
    </source>
</evidence>
<dbReference type="FunCoup" id="H2UVT7">
    <property type="interactions" value="349"/>
</dbReference>
<evidence type="ECO:0000313" key="24">
    <source>
        <dbReference type="Ensembl" id="ENSTRUP00000041065.3"/>
    </source>
</evidence>
<reference evidence="24" key="3">
    <citation type="submission" date="2025-09" db="UniProtKB">
        <authorList>
            <consortium name="Ensembl"/>
        </authorList>
    </citation>
    <scope>IDENTIFICATION</scope>
</reference>
<dbReference type="Proteomes" id="UP000005226">
    <property type="component" value="Chromosome 11"/>
</dbReference>
<feature type="transmembrane region" description="Helical" evidence="23">
    <location>
        <begin position="202"/>
        <end position="221"/>
    </location>
</feature>
<comment type="catalytic activity">
    <reaction evidence="17">
        <text>folate(in) + H(+)(in) = folate(out) + H(+)(out)</text>
        <dbReference type="Rhea" id="RHEA:70159"/>
        <dbReference type="ChEBI" id="CHEBI:15378"/>
        <dbReference type="ChEBI" id="CHEBI:62501"/>
    </reaction>
</comment>
<feature type="transmembrane region" description="Helical" evidence="23">
    <location>
        <begin position="416"/>
        <end position="436"/>
    </location>
</feature>
<dbReference type="HOGENOM" id="CLU_028365_1_1_1"/>
<feature type="transmembrane region" description="Helical" evidence="23">
    <location>
        <begin position="330"/>
        <end position="349"/>
    </location>
</feature>
<evidence type="ECO:0000256" key="16">
    <source>
        <dbReference type="ARBA" id="ARBA00036193"/>
    </source>
</evidence>
<dbReference type="GeneTree" id="ENSGT00950000183096"/>
<dbReference type="Gene3D" id="1.20.1250.20">
    <property type="entry name" value="MFS general substrate transporter like domains"/>
    <property type="match status" value="1"/>
</dbReference>
<feature type="transmembrane region" description="Helical" evidence="23">
    <location>
        <begin position="137"/>
        <end position="158"/>
    </location>
</feature>
<evidence type="ECO:0000256" key="4">
    <source>
        <dbReference type="ARBA" id="ARBA00004554"/>
    </source>
</evidence>
<comment type="subcellular location">
    <subcellularLocation>
        <location evidence="2">Apical cell membrane</location>
        <topology evidence="2">Multi-pass membrane protein</topology>
    </subcellularLocation>
    <subcellularLocation>
        <location evidence="4">Basolateral cell membrane</location>
        <topology evidence="4">Multi-pass membrane protein</topology>
    </subcellularLocation>
    <subcellularLocation>
        <location evidence="3">Cytoplasm</location>
    </subcellularLocation>
    <subcellularLocation>
        <location evidence="1">Endosome membrane</location>
        <topology evidence="1">Multi-pass membrane protein</topology>
    </subcellularLocation>
</comment>
<evidence type="ECO:0000256" key="22">
    <source>
        <dbReference type="ARBA" id="ARBA00047850"/>
    </source>
</evidence>
<gene>
    <name evidence="24" type="primary">LOC101063881</name>
</gene>
<feature type="transmembrane region" description="Helical" evidence="23">
    <location>
        <begin position="294"/>
        <end position="318"/>
    </location>
</feature>
<feature type="transmembrane region" description="Helical" evidence="23">
    <location>
        <begin position="448"/>
        <end position="470"/>
    </location>
</feature>
<evidence type="ECO:0000256" key="15">
    <source>
        <dbReference type="ARBA" id="ARBA00023180"/>
    </source>
</evidence>
<accession>H2UVT7</accession>
<dbReference type="AlphaFoldDB" id="H2UVT7"/>
<dbReference type="SUPFAM" id="SSF103473">
    <property type="entry name" value="MFS general substrate transporter"/>
    <property type="match status" value="1"/>
</dbReference>
<evidence type="ECO:0000256" key="8">
    <source>
        <dbReference type="ARBA" id="ARBA00022692"/>
    </source>
</evidence>
<evidence type="ECO:0000256" key="21">
    <source>
        <dbReference type="ARBA" id="ARBA00047769"/>
    </source>
</evidence>
<dbReference type="KEGG" id="tru:101063881"/>
<keyword evidence="5" id="KW-0813">Transport</keyword>
<comment type="catalytic activity">
    <reaction evidence="22">
        <text>methotrexate(in) + H(+)(in) = methotrexate(out) + H(+)(out)</text>
        <dbReference type="Rhea" id="RHEA:70163"/>
        <dbReference type="ChEBI" id="CHEBI:15378"/>
        <dbReference type="ChEBI" id="CHEBI:50681"/>
    </reaction>
</comment>
<dbReference type="Ensembl" id="ENSTRUT00000041208.3">
    <property type="protein sequence ID" value="ENSTRUP00000041065.3"/>
    <property type="gene ID" value="ENSTRUG00000021947.2"/>
</dbReference>
<dbReference type="InParanoid" id="H2UVT7"/>
<feature type="transmembrane region" description="Helical" evidence="23">
    <location>
        <begin position="104"/>
        <end position="125"/>
    </location>
</feature>
<keyword evidence="12 23" id="KW-1133">Transmembrane helix</keyword>
<dbReference type="GO" id="GO:0016323">
    <property type="term" value="C:basolateral plasma membrane"/>
    <property type="evidence" value="ECO:0007669"/>
    <property type="project" value="UniProtKB-SubCell"/>
</dbReference>
<evidence type="ECO:0000256" key="6">
    <source>
        <dbReference type="ARBA" id="ARBA00022475"/>
    </source>
</evidence>
<dbReference type="PANTHER" id="PTHR23507">
    <property type="entry name" value="ZGC:174356"/>
    <property type="match status" value="1"/>
</dbReference>
<keyword evidence="9" id="KW-0967">Endosome</keyword>
<dbReference type="GO" id="GO:0005542">
    <property type="term" value="F:folic acid binding"/>
    <property type="evidence" value="ECO:0007669"/>
    <property type="project" value="UniProtKB-KW"/>
</dbReference>
<dbReference type="GO" id="GO:0015293">
    <property type="term" value="F:symporter activity"/>
    <property type="evidence" value="ECO:0007669"/>
    <property type="project" value="UniProtKB-KW"/>
</dbReference>
<keyword evidence="8 23" id="KW-0812">Transmembrane</keyword>
<proteinExistence type="inferred from homology"/>
<feature type="transmembrane region" description="Helical" evidence="23">
    <location>
        <begin position="233"/>
        <end position="251"/>
    </location>
</feature>
<dbReference type="OrthoDB" id="419734at2759"/>
<dbReference type="OMA" id="FIMHISC"/>
<evidence type="ECO:0000256" key="12">
    <source>
        <dbReference type="ARBA" id="ARBA00022989"/>
    </source>
</evidence>
<evidence type="ECO:0000256" key="1">
    <source>
        <dbReference type="ARBA" id="ARBA00004337"/>
    </source>
</evidence>
<evidence type="ECO:0000313" key="25">
    <source>
        <dbReference type="Proteomes" id="UP000005226"/>
    </source>
</evidence>
<comment type="similarity">
    <text evidence="18">Belongs to the major facilitator superfamily. SLC46A family.</text>
</comment>
<evidence type="ECO:0000256" key="19">
    <source>
        <dbReference type="ARBA" id="ARBA00040650"/>
    </source>
</evidence>
<reference evidence="24" key="2">
    <citation type="submission" date="2025-08" db="UniProtKB">
        <authorList>
            <consortium name="Ensembl"/>
        </authorList>
    </citation>
    <scope>IDENTIFICATION</scope>
</reference>
<evidence type="ECO:0000256" key="2">
    <source>
        <dbReference type="ARBA" id="ARBA00004424"/>
    </source>
</evidence>
<feature type="transmembrane region" description="Helical" evidence="23">
    <location>
        <begin position="361"/>
        <end position="379"/>
    </location>
</feature>
<feature type="transmembrane region" description="Helical" evidence="23">
    <location>
        <begin position="385"/>
        <end position="404"/>
    </location>
</feature>
<evidence type="ECO:0000256" key="5">
    <source>
        <dbReference type="ARBA" id="ARBA00022448"/>
    </source>
</evidence>
<evidence type="ECO:0000256" key="7">
    <source>
        <dbReference type="ARBA" id="ARBA00022490"/>
    </source>
</evidence>
<keyword evidence="25" id="KW-1185">Reference proteome</keyword>
<keyword evidence="14" id="KW-1015">Disulfide bond</keyword>
<dbReference type="Pfam" id="PF07690">
    <property type="entry name" value="MFS_1"/>
    <property type="match status" value="1"/>
</dbReference>
<dbReference type="InterPro" id="IPR011701">
    <property type="entry name" value="MFS"/>
</dbReference>
<comment type="catalytic activity">
    <reaction evidence="21">
        <text>pemetrexed(in) + H(+)(in) = pemetrexed(out) + H(+)(out)</text>
        <dbReference type="Rhea" id="RHEA:70171"/>
        <dbReference type="ChEBI" id="CHEBI:15378"/>
        <dbReference type="ChEBI" id="CHEBI:63724"/>
    </reaction>
</comment>
<dbReference type="PANTHER" id="PTHR23507:SF2">
    <property type="entry name" value="PROTON-COUPLED FOLATE TRANSPORTER"/>
    <property type="match status" value="1"/>
</dbReference>
<dbReference type="GO" id="GO:0010008">
    <property type="term" value="C:endosome membrane"/>
    <property type="evidence" value="ECO:0007669"/>
    <property type="project" value="UniProtKB-SubCell"/>
</dbReference>
<name>H2UVT7_TAKRU</name>
<keyword evidence="11" id="KW-0290">Folate-binding</keyword>
<protein>
    <recommendedName>
        <fullName evidence="19">Proton-coupled folate transporter</fullName>
    </recommendedName>
    <alternativeName>
        <fullName evidence="20">Solute carrier family 46 member 1</fullName>
    </alternativeName>
</protein>
<dbReference type="InterPro" id="IPR036259">
    <property type="entry name" value="MFS_trans_sf"/>
</dbReference>
<organism evidence="24 25">
    <name type="scientific">Takifugu rubripes</name>
    <name type="common">Japanese pufferfish</name>
    <name type="synonym">Fugu rubripes</name>
    <dbReference type="NCBI Taxonomy" id="31033"/>
    <lineage>
        <taxon>Eukaryota</taxon>
        <taxon>Metazoa</taxon>
        <taxon>Chordata</taxon>
        <taxon>Craniata</taxon>
        <taxon>Vertebrata</taxon>
        <taxon>Euteleostomi</taxon>
        <taxon>Actinopterygii</taxon>
        <taxon>Neopterygii</taxon>
        <taxon>Teleostei</taxon>
        <taxon>Neoteleostei</taxon>
        <taxon>Acanthomorphata</taxon>
        <taxon>Eupercaria</taxon>
        <taxon>Tetraodontiformes</taxon>
        <taxon>Tetradontoidea</taxon>
        <taxon>Tetraodontidae</taxon>
        <taxon>Takifugu</taxon>
    </lineage>
</organism>
<evidence type="ECO:0000256" key="23">
    <source>
        <dbReference type="SAM" id="Phobius"/>
    </source>
</evidence>
<keyword evidence="7" id="KW-0963">Cytoplasm</keyword>
<keyword evidence="13 23" id="KW-0472">Membrane</keyword>
<reference evidence="24 25" key="1">
    <citation type="journal article" date="2011" name="Genome Biol. Evol.">
        <title>Integration of the genetic map and genome assembly of fugu facilitates insights into distinct features of genome evolution in teleosts and mammals.</title>
        <authorList>
            <person name="Kai W."/>
            <person name="Kikuchi K."/>
            <person name="Tohari S."/>
            <person name="Chew A.K."/>
            <person name="Tay A."/>
            <person name="Fujiwara A."/>
            <person name="Hosoya S."/>
            <person name="Suetake H."/>
            <person name="Naruse K."/>
            <person name="Brenner S."/>
            <person name="Suzuki Y."/>
            <person name="Venkatesh B."/>
        </authorList>
    </citation>
    <scope>NUCLEOTIDE SEQUENCE [LARGE SCALE GENOMIC DNA]</scope>
</reference>
<feature type="transmembrane region" description="Helical" evidence="23">
    <location>
        <begin position="164"/>
        <end position="190"/>
    </location>
</feature>
<dbReference type="GeneID" id="101063881"/>
<keyword evidence="15" id="KW-0325">Glycoprotein</keyword>
<sequence length="479" mass="52241">MNESDTTSFLQLESRTPKETYGAAELPAAPATSSASPGHTCVRWVTVEPALVLTMVSVGLHGPLSTQYLWERISQDLSYNGSETSGCSNDSSDPLQKVVETMTAQWNLCIAVAGFSLSLLMVPLLGSWSDVAGRRPILLLSNVGLALQAVVYLFVMYLKLPMGYFLVGRVLCGLSGDYNVLLAACFSYVADISDRRSRTFRVAILEACLGISGMLSGIIGGEWKSARGVIEPFWLVLACNLASAAYVYWCLGETVLPDPSARLFSFRHYKSIWHLLSTGGLSSNERGRFHRRRLWLYMLCFFIVVTVHISSTDLYVLYELSSPLCWGPTLIGIGSAAQHLAYITSLLGLKLMQHCLVESWMVLVGLVSNISGLLIFSFANTTAVMFTGYAVSLLHMTMTPVFRSKLSQLADPSQQGALFASVGFVKAVCFLVASGVSNSLYAATLHFMNGFTFLCSAILLLIPGGIIGYLQCLEQRRDP</sequence>